<evidence type="ECO:0000313" key="1">
    <source>
        <dbReference type="EnsemblProtists" id="Phyra82466"/>
    </source>
</evidence>
<proteinExistence type="predicted"/>
<reference evidence="2" key="1">
    <citation type="journal article" date="2006" name="Science">
        <title>Phytophthora genome sequences uncover evolutionary origins and mechanisms of pathogenesis.</title>
        <authorList>
            <person name="Tyler B.M."/>
            <person name="Tripathy S."/>
            <person name="Zhang X."/>
            <person name="Dehal P."/>
            <person name="Jiang R.H."/>
            <person name="Aerts A."/>
            <person name="Arredondo F.D."/>
            <person name="Baxter L."/>
            <person name="Bensasson D."/>
            <person name="Beynon J.L."/>
            <person name="Chapman J."/>
            <person name="Damasceno C.M."/>
            <person name="Dorrance A.E."/>
            <person name="Dou D."/>
            <person name="Dickerman A.W."/>
            <person name="Dubchak I.L."/>
            <person name="Garbelotto M."/>
            <person name="Gijzen M."/>
            <person name="Gordon S.G."/>
            <person name="Govers F."/>
            <person name="Grunwald N.J."/>
            <person name="Huang W."/>
            <person name="Ivors K.L."/>
            <person name="Jones R.W."/>
            <person name="Kamoun S."/>
            <person name="Krampis K."/>
            <person name="Lamour K.H."/>
            <person name="Lee M.K."/>
            <person name="McDonald W.H."/>
            <person name="Medina M."/>
            <person name="Meijer H.J."/>
            <person name="Nordberg E.K."/>
            <person name="Maclean D.J."/>
            <person name="Ospina-Giraldo M.D."/>
            <person name="Morris P.F."/>
            <person name="Phuntumart V."/>
            <person name="Putnam N.H."/>
            <person name="Rash S."/>
            <person name="Rose J.K."/>
            <person name="Sakihama Y."/>
            <person name="Salamov A.A."/>
            <person name="Savidor A."/>
            <person name="Scheuring C.F."/>
            <person name="Smith B.M."/>
            <person name="Sobral B.W."/>
            <person name="Terry A."/>
            <person name="Torto-Alalibo T.A."/>
            <person name="Win J."/>
            <person name="Xu Z."/>
            <person name="Zhang H."/>
            <person name="Grigoriev I.V."/>
            <person name="Rokhsar D.S."/>
            <person name="Boore J.L."/>
        </authorList>
    </citation>
    <scope>NUCLEOTIDE SEQUENCE [LARGE SCALE GENOMIC DNA]</scope>
    <source>
        <strain evidence="2">Pr102</strain>
    </source>
</reference>
<organism evidence="1 2">
    <name type="scientific">Phytophthora ramorum</name>
    <name type="common">Sudden oak death agent</name>
    <dbReference type="NCBI Taxonomy" id="164328"/>
    <lineage>
        <taxon>Eukaryota</taxon>
        <taxon>Sar</taxon>
        <taxon>Stramenopiles</taxon>
        <taxon>Oomycota</taxon>
        <taxon>Peronosporomycetes</taxon>
        <taxon>Peronosporales</taxon>
        <taxon>Peronosporaceae</taxon>
        <taxon>Phytophthora</taxon>
    </lineage>
</organism>
<reference evidence="1" key="2">
    <citation type="submission" date="2015-06" db="UniProtKB">
        <authorList>
            <consortium name="EnsemblProtists"/>
        </authorList>
    </citation>
    <scope>IDENTIFICATION</scope>
    <source>
        <strain evidence="1">Pr102</strain>
    </source>
</reference>
<dbReference type="InParanoid" id="H3GXV4"/>
<name>H3GXV4_PHYRM</name>
<sequence length="108" mass="12329">MATASTTVAATAHVPHRTAVLRPIGTKVQATQQEKDLWASHTTEQFELLEQTVIRRFRSYTCTHARATLAHMYPLQVFKETEPGGLWQRLYHRQDFCYGALKDGVKEV</sequence>
<dbReference type="AlphaFoldDB" id="H3GXV4"/>
<dbReference type="Proteomes" id="UP000005238">
    <property type="component" value="Unassembled WGS sequence"/>
</dbReference>
<dbReference type="HOGENOM" id="CLU_2202259_0_0_1"/>
<evidence type="ECO:0000313" key="2">
    <source>
        <dbReference type="Proteomes" id="UP000005238"/>
    </source>
</evidence>
<dbReference type="EMBL" id="DS566069">
    <property type="status" value="NOT_ANNOTATED_CDS"/>
    <property type="molecule type" value="Genomic_DNA"/>
</dbReference>
<dbReference type="EnsemblProtists" id="Phyra82466">
    <property type="protein sequence ID" value="Phyra82466"/>
    <property type="gene ID" value="Phyra82466"/>
</dbReference>
<protein>
    <submittedName>
        <fullName evidence="1">Uncharacterized protein</fullName>
    </submittedName>
</protein>
<keyword evidence="2" id="KW-1185">Reference proteome</keyword>
<accession>H3GXV4</accession>